<comment type="caution">
    <text evidence="2">The sequence shown here is derived from an EMBL/GenBank/DDBJ whole genome shotgun (WGS) entry which is preliminary data.</text>
</comment>
<evidence type="ECO:0000313" key="3">
    <source>
        <dbReference type="Proteomes" id="UP000604825"/>
    </source>
</evidence>
<organism evidence="2 3">
    <name type="scientific">Miscanthus lutarioriparius</name>
    <dbReference type="NCBI Taxonomy" id="422564"/>
    <lineage>
        <taxon>Eukaryota</taxon>
        <taxon>Viridiplantae</taxon>
        <taxon>Streptophyta</taxon>
        <taxon>Embryophyta</taxon>
        <taxon>Tracheophyta</taxon>
        <taxon>Spermatophyta</taxon>
        <taxon>Magnoliopsida</taxon>
        <taxon>Liliopsida</taxon>
        <taxon>Poales</taxon>
        <taxon>Poaceae</taxon>
        <taxon>PACMAD clade</taxon>
        <taxon>Panicoideae</taxon>
        <taxon>Andropogonodae</taxon>
        <taxon>Andropogoneae</taxon>
        <taxon>Saccharinae</taxon>
        <taxon>Miscanthus</taxon>
    </lineage>
</organism>
<sequence length="169" mass="17686">METGSGRAGLWPSARGRSEARGCRRGGLEKPQRGALGCWRRSRQPRGNWSGLSGLGAAEAAGRRMRGVNARAARVSQPEPPRADIATAYRGLVGCRAPGRLSAEAAGSRALAAGFTGAPARARPRERRVRSGTLKGVRPQAWRAPAARSGARACPARAARRGREAASGL</sequence>
<proteinExistence type="predicted"/>
<feature type="compositionally biased region" description="Low complexity" evidence="1">
    <location>
        <begin position="141"/>
        <end position="157"/>
    </location>
</feature>
<dbReference type="AlphaFoldDB" id="A0A811S7G5"/>
<gene>
    <name evidence="2" type="ORF">NCGR_LOCUS61072</name>
</gene>
<evidence type="ECO:0000313" key="2">
    <source>
        <dbReference type="EMBL" id="CAD6336974.1"/>
    </source>
</evidence>
<feature type="region of interest" description="Disordered" evidence="1">
    <location>
        <begin position="1"/>
        <end position="34"/>
    </location>
</feature>
<reference evidence="2" key="1">
    <citation type="submission" date="2020-10" db="EMBL/GenBank/DDBJ databases">
        <authorList>
            <person name="Han B."/>
            <person name="Lu T."/>
            <person name="Zhao Q."/>
            <person name="Huang X."/>
            <person name="Zhao Y."/>
        </authorList>
    </citation>
    <scope>NUCLEOTIDE SEQUENCE</scope>
</reference>
<feature type="compositionally biased region" description="Basic and acidic residues" evidence="1">
    <location>
        <begin position="16"/>
        <end position="32"/>
    </location>
</feature>
<accession>A0A811S7G5</accession>
<evidence type="ECO:0000256" key="1">
    <source>
        <dbReference type="SAM" id="MobiDB-lite"/>
    </source>
</evidence>
<feature type="region of interest" description="Disordered" evidence="1">
    <location>
        <begin position="116"/>
        <end position="169"/>
    </location>
</feature>
<keyword evidence="3" id="KW-1185">Reference proteome</keyword>
<protein>
    <submittedName>
        <fullName evidence="2">Uncharacterized protein</fullName>
    </submittedName>
</protein>
<dbReference type="Proteomes" id="UP000604825">
    <property type="component" value="Unassembled WGS sequence"/>
</dbReference>
<name>A0A811S7G5_9POAL</name>
<dbReference type="EMBL" id="CAJGYO010000018">
    <property type="protein sequence ID" value="CAD6336974.1"/>
    <property type="molecule type" value="Genomic_DNA"/>
</dbReference>